<dbReference type="EMBL" id="UINC01009430">
    <property type="protein sequence ID" value="SVA42303.1"/>
    <property type="molecule type" value="Genomic_DNA"/>
</dbReference>
<feature type="non-terminal residue" evidence="1">
    <location>
        <position position="1"/>
    </location>
</feature>
<gene>
    <name evidence="1" type="ORF">METZ01_LOCUS95157</name>
</gene>
<reference evidence="1" key="1">
    <citation type="submission" date="2018-05" db="EMBL/GenBank/DDBJ databases">
        <authorList>
            <person name="Lanie J.A."/>
            <person name="Ng W.-L."/>
            <person name="Kazmierczak K.M."/>
            <person name="Andrzejewski T.M."/>
            <person name="Davidsen T.M."/>
            <person name="Wayne K.J."/>
            <person name="Tettelin H."/>
            <person name="Glass J.I."/>
            <person name="Rusch D."/>
            <person name="Podicherti R."/>
            <person name="Tsui H.-C.T."/>
            <person name="Winkler M.E."/>
        </authorList>
    </citation>
    <scope>NUCLEOTIDE SEQUENCE</scope>
</reference>
<organism evidence="1">
    <name type="scientific">marine metagenome</name>
    <dbReference type="NCBI Taxonomy" id="408172"/>
    <lineage>
        <taxon>unclassified sequences</taxon>
        <taxon>metagenomes</taxon>
        <taxon>ecological metagenomes</taxon>
    </lineage>
</organism>
<accession>A0A381VRX6</accession>
<dbReference type="AlphaFoldDB" id="A0A381VRX6"/>
<protein>
    <submittedName>
        <fullName evidence="1">Uncharacterized protein</fullName>
    </submittedName>
</protein>
<sequence>VIGPVNDAEALAVELQHDTSLETPLRIVFDWHLNEAGQRIEGRGVARIEPPYRARLDLFLDNGETVISAALVEGDLRLPLGSPAEILPPPDLMWGTLGVFRPHHGARLVGGDRLEGEARRLRYTYDDGTELHYHVADKLLKSLEVVEGESVVQRVLVNLDGNGRYPVEATYRNLADFRELRLVRESLEIVPPYDPDIWDPLG</sequence>
<evidence type="ECO:0000313" key="1">
    <source>
        <dbReference type="EMBL" id="SVA42303.1"/>
    </source>
</evidence>
<proteinExistence type="predicted"/>
<name>A0A381VRX6_9ZZZZ</name>